<feature type="region of interest" description="Disordered" evidence="4">
    <location>
        <begin position="1"/>
        <end position="28"/>
    </location>
</feature>
<keyword evidence="7" id="KW-1185">Reference proteome</keyword>
<dbReference type="PANTHER" id="PTHR30098">
    <property type="entry name" value="LEUCYL/PHENYLALANYL-TRNA--PROTEIN TRANSFERASE"/>
    <property type="match status" value="1"/>
</dbReference>
<reference evidence="6" key="3">
    <citation type="submission" date="2015-06" db="UniProtKB">
        <authorList>
            <consortium name="EnsemblProtists"/>
        </authorList>
    </citation>
    <scope>IDENTIFICATION</scope>
</reference>
<dbReference type="InterPro" id="IPR004616">
    <property type="entry name" value="Leu/Phe-tRNA_Trfase"/>
</dbReference>
<dbReference type="HOGENOM" id="CLU_552600_0_0_1"/>
<dbReference type="Proteomes" id="UP000011087">
    <property type="component" value="Unassembled WGS sequence"/>
</dbReference>
<name>L1J3A2_GUITC</name>
<reference evidence="5 7" key="1">
    <citation type="journal article" date="2012" name="Nature">
        <title>Algal genomes reveal evolutionary mosaicism and the fate of nucleomorphs.</title>
        <authorList>
            <consortium name="DOE Joint Genome Institute"/>
            <person name="Curtis B.A."/>
            <person name="Tanifuji G."/>
            <person name="Burki F."/>
            <person name="Gruber A."/>
            <person name="Irimia M."/>
            <person name="Maruyama S."/>
            <person name="Arias M.C."/>
            <person name="Ball S.G."/>
            <person name="Gile G.H."/>
            <person name="Hirakawa Y."/>
            <person name="Hopkins J.F."/>
            <person name="Kuo A."/>
            <person name="Rensing S.A."/>
            <person name="Schmutz J."/>
            <person name="Symeonidi A."/>
            <person name="Elias M."/>
            <person name="Eveleigh R.J."/>
            <person name="Herman E.K."/>
            <person name="Klute M.J."/>
            <person name="Nakayama T."/>
            <person name="Obornik M."/>
            <person name="Reyes-Prieto A."/>
            <person name="Armbrust E.V."/>
            <person name="Aves S.J."/>
            <person name="Beiko R.G."/>
            <person name="Coutinho P."/>
            <person name="Dacks J.B."/>
            <person name="Durnford D.G."/>
            <person name="Fast N.M."/>
            <person name="Green B.R."/>
            <person name="Grisdale C.J."/>
            <person name="Hempel F."/>
            <person name="Henrissat B."/>
            <person name="Hoppner M.P."/>
            <person name="Ishida K."/>
            <person name="Kim E."/>
            <person name="Koreny L."/>
            <person name="Kroth P.G."/>
            <person name="Liu Y."/>
            <person name="Malik S.B."/>
            <person name="Maier U.G."/>
            <person name="McRose D."/>
            <person name="Mock T."/>
            <person name="Neilson J.A."/>
            <person name="Onodera N.T."/>
            <person name="Poole A.M."/>
            <person name="Pritham E.J."/>
            <person name="Richards T.A."/>
            <person name="Rocap G."/>
            <person name="Roy S.W."/>
            <person name="Sarai C."/>
            <person name="Schaack S."/>
            <person name="Shirato S."/>
            <person name="Slamovits C.H."/>
            <person name="Spencer D.F."/>
            <person name="Suzuki S."/>
            <person name="Worden A.Z."/>
            <person name="Zauner S."/>
            <person name="Barry K."/>
            <person name="Bell C."/>
            <person name="Bharti A.K."/>
            <person name="Crow J.A."/>
            <person name="Grimwood J."/>
            <person name="Kramer R."/>
            <person name="Lindquist E."/>
            <person name="Lucas S."/>
            <person name="Salamov A."/>
            <person name="McFadden G.I."/>
            <person name="Lane C.E."/>
            <person name="Keeling P.J."/>
            <person name="Gray M.W."/>
            <person name="Grigoriev I.V."/>
            <person name="Archibald J.M."/>
        </authorList>
    </citation>
    <scope>NUCLEOTIDE SEQUENCE</scope>
    <source>
        <strain evidence="5 7">CCMP2712</strain>
    </source>
</reference>
<dbReference type="EnsemblProtists" id="EKX43008">
    <property type="protein sequence ID" value="EKX43008"/>
    <property type="gene ID" value="GUITHDRAFT_163996"/>
</dbReference>
<proteinExistence type="predicted"/>
<dbReference type="RefSeq" id="XP_005829988.1">
    <property type="nucleotide sequence ID" value="XM_005829931.1"/>
</dbReference>
<protein>
    <recommendedName>
        <fullName evidence="8">Leucyl/phenylalanyl-tRNA--protein transferase</fullName>
    </recommendedName>
</protein>
<evidence type="ECO:0008006" key="8">
    <source>
        <dbReference type="Google" id="ProtNLM"/>
    </source>
</evidence>
<dbReference type="Pfam" id="PF03588">
    <property type="entry name" value="Leu_Phe_trans"/>
    <property type="match status" value="1"/>
</dbReference>
<feature type="compositionally biased region" description="Basic and acidic residues" evidence="4">
    <location>
        <begin position="16"/>
        <end position="28"/>
    </location>
</feature>
<keyword evidence="3" id="KW-0012">Acyltransferase</keyword>
<dbReference type="GO" id="GO:0005737">
    <property type="term" value="C:cytoplasm"/>
    <property type="evidence" value="ECO:0007669"/>
    <property type="project" value="TreeGrafter"/>
</dbReference>
<feature type="region of interest" description="Disordered" evidence="4">
    <location>
        <begin position="370"/>
        <end position="438"/>
    </location>
</feature>
<dbReference type="SUPFAM" id="SSF55729">
    <property type="entry name" value="Acyl-CoA N-acyltransferases (Nat)"/>
    <property type="match status" value="1"/>
</dbReference>
<evidence type="ECO:0000313" key="5">
    <source>
        <dbReference type="EMBL" id="EKX43008.1"/>
    </source>
</evidence>
<evidence type="ECO:0000256" key="4">
    <source>
        <dbReference type="SAM" id="MobiDB-lite"/>
    </source>
</evidence>
<dbReference type="eggNOG" id="ENOG502RQIP">
    <property type="taxonomic scope" value="Eukaryota"/>
</dbReference>
<evidence type="ECO:0000256" key="3">
    <source>
        <dbReference type="ARBA" id="ARBA00023315"/>
    </source>
</evidence>
<dbReference type="InterPro" id="IPR016181">
    <property type="entry name" value="Acyl_CoA_acyltransferase"/>
</dbReference>
<dbReference type="PaxDb" id="55529-EKX43008"/>
<dbReference type="PANTHER" id="PTHR30098:SF2">
    <property type="entry name" value="LEUCYL_PHENYLALANYL-TRNA--PROTEIN TRANSFERASE"/>
    <property type="match status" value="1"/>
</dbReference>
<feature type="compositionally biased region" description="Basic residues" evidence="4">
    <location>
        <begin position="479"/>
        <end position="494"/>
    </location>
</feature>
<dbReference type="KEGG" id="gtt:GUITHDRAFT_163996"/>
<sequence length="494" mass="54823">MEKGSRDSSQQAASSARKEASDSKRGRKEVLKDLSSSDAALLFSNSWLSHIPLLTVAMCEPNAQPSLAFVTSQIAKGWNSDFCWASCFEPNFLAALMYEGYLPTAHGSIKPKEYILLPKLHQQRCIINFEDLHVPKGLMRRSRGYKLSTDSRFDEVVAMCLEQHSESWLHPPLVQGFKGLFRCGGVGQVRIHSIEVSHNGELVAGELGYSVGKSYCSLSGFTRASSAGSVQCVALGLLLHQRGFEFWDLGMGMKYKHQMGAKDCPRMSFLAQLHRVRDQPKPDLKIGNERDASERGLFTPLFAAEDKATDELLSMAFRAGQYVRIKNEHPQLGGKIAIVSDRCGAWLKVLLEGQDKQIVNLPPHLLEDACPASSTDSAGDGSDLPSSLRGLGMRNQLNSMRLKGGGQAGEAASASKGDEGSQEETDSHLTTLKANRPLLSEAKVQHHRLWETRLSRRKALRPLLMEILERRERDSGLSKRGKRVLRKLKRREKE</sequence>
<reference evidence="7" key="2">
    <citation type="submission" date="2012-11" db="EMBL/GenBank/DDBJ databases">
        <authorList>
            <person name="Kuo A."/>
            <person name="Curtis B.A."/>
            <person name="Tanifuji G."/>
            <person name="Burki F."/>
            <person name="Gruber A."/>
            <person name="Irimia M."/>
            <person name="Maruyama S."/>
            <person name="Arias M.C."/>
            <person name="Ball S.G."/>
            <person name="Gile G.H."/>
            <person name="Hirakawa Y."/>
            <person name="Hopkins J.F."/>
            <person name="Rensing S.A."/>
            <person name="Schmutz J."/>
            <person name="Symeonidi A."/>
            <person name="Elias M."/>
            <person name="Eveleigh R.J."/>
            <person name="Herman E.K."/>
            <person name="Klute M.J."/>
            <person name="Nakayama T."/>
            <person name="Obornik M."/>
            <person name="Reyes-Prieto A."/>
            <person name="Armbrust E.V."/>
            <person name="Aves S.J."/>
            <person name="Beiko R.G."/>
            <person name="Coutinho P."/>
            <person name="Dacks J.B."/>
            <person name="Durnford D.G."/>
            <person name="Fast N.M."/>
            <person name="Green B.R."/>
            <person name="Grisdale C."/>
            <person name="Hempe F."/>
            <person name="Henrissat B."/>
            <person name="Hoppner M.P."/>
            <person name="Ishida K.-I."/>
            <person name="Kim E."/>
            <person name="Koreny L."/>
            <person name="Kroth P.G."/>
            <person name="Liu Y."/>
            <person name="Malik S.-B."/>
            <person name="Maier U.G."/>
            <person name="McRose D."/>
            <person name="Mock T."/>
            <person name="Neilson J.A."/>
            <person name="Onodera N.T."/>
            <person name="Poole A.M."/>
            <person name="Pritham E.J."/>
            <person name="Richards T.A."/>
            <person name="Rocap G."/>
            <person name="Roy S.W."/>
            <person name="Sarai C."/>
            <person name="Schaack S."/>
            <person name="Shirato S."/>
            <person name="Slamovits C.H."/>
            <person name="Spencer D.F."/>
            <person name="Suzuki S."/>
            <person name="Worden A.Z."/>
            <person name="Zauner S."/>
            <person name="Barry K."/>
            <person name="Bell C."/>
            <person name="Bharti A.K."/>
            <person name="Crow J.A."/>
            <person name="Grimwood J."/>
            <person name="Kramer R."/>
            <person name="Lindquist E."/>
            <person name="Lucas S."/>
            <person name="Salamov A."/>
            <person name="McFadden G.I."/>
            <person name="Lane C.E."/>
            <person name="Keeling P.J."/>
            <person name="Gray M.W."/>
            <person name="Grigoriev I.V."/>
            <person name="Archibald J.M."/>
        </authorList>
    </citation>
    <scope>NUCLEOTIDE SEQUENCE</scope>
    <source>
        <strain evidence="7">CCMP2712</strain>
    </source>
</reference>
<keyword evidence="2" id="KW-0808">Transferase</keyword>
<dbReference type="GO" id="GO:0030163">
    <property type="term" value="P:protein catabolic process"/>
    <property type="evidence" value="ECO:0007669"/>
    <property type="project" value="InterPro"/>
</dbReference>
<feature type="region of interest" description="Disordered" evidence="4">
    <location>
        <begin position="470"/>
        <end position="494"/>
    </location>
</feature>
<dbReference type="AlphaFoldDB" id="L1J3A2"/>
<dbReference type="InterPro" id="IPR042203">
    <property type="entry name" value="Leu/Phe-tRNA_Trfase_C"/>
</dbReference>
<evidence type="ECO:0000313" key="7">
    <source>
        <dbReference type="Proteomes" id="UP000011087"/>
    </source>
</evidence>
<feature type="compositionally biased region" description="Low complexity" evidence="4">
    <location>
        <begin position="372"/>
        <end position="383"/>
    </location>
</feature>
<accession>L1J3A2</accession>
<dbReference type="OrthoDB" id="2122564at2759"/>
<evidence type="ECO:0000256" key="1">
    <source>
        <dbReference type="ARBA" id="ARBA00022490"/>
    </source>
</evidence>
<evidence type="ECO:0000313" key="6">
    <source>
        <dbReference type="EnsemblProtists" id="EKX43008"/>
    </source>
</evidence>
<gene>
    <name evidence="5" type="ORF">GUITHDRAFT_163996</name>
</gene>
<organism evidence="5">
    <name type="scientific">Guillardia theta (strain CCMP2712)</name>
    <name type="common">Cryptophyte</name>
    <dbReference type="NCBI Taxonomy" id="905079"/>
    <lineage>
        <taxon>Eukaryota</taxon>
        <taxon>Cryptophyceae</taxon>
        <taxon>Pyrenomonadales</taxon>
        <taxon>Geminigeraceae</taxon>
        <taxon>Guillardia</taxon>
    </lineage>
</organism>
<dbReference type="GO" id="GO:0008914">
    <property type="term" value="F:leucyl-tRNA--protein transferase activity"/>
    <property type="evidence" value="ECO:0007669"/>
    <property type="project" value="InterPro"/>
</dbReference>
<dbReference type="EMBL" id="JH993013">
    <property type="protein sequence ID" value="EKX43008.1"/>
    <property type="molecule type" value="Genomic_DNA"/>
</dbReference>
<dbReference type="Gene3D" id="3.40.630.70">
    <property type="entry name" value="Leucyl/phenylalanyl-tRNA-protein transferase, C-terminal domain"/>
    <property type="match status" value="1"/>
</dbReference>
<keyword evidence="1" id="KW-0963">Cytoplasm</keyword>
<dbReference type="GeneID" id="17299715"/>
<evidence type="ECO:0000256" key="2">
    <source>
        <dbReference type="ARBA" id="ARBA00022679"/>
    </source>
</evidence>